<protein>
    <recommendedName>
        <fullName evidence="2">DUF5983 domain-containing protein</fullName>
    </recommendedName>
</protein>
<name>C6BPT3_RALP1</name>
<feature type="domain" description="DUF5983" evidence="2">
    <location>
        <begin position="75"/>
        <end position="163"/>
    </location>
</feature>
<dbReference type="EMBL" id="CP001646">
    <property type="protein sequence ID" value="ACS66207.1"/>
    <property type="molecule type" value="Genomic_DNA"/>
</dbReference>
<dbReference type="HOGENOM" id="CLU_1561624_0_0_4"/>
<dbReference type="InterPro" id="IPR046025">
    <property type="entry name" value="DUF5983"/>
</dbReference>
<evidence type="ECO:0000256" key="1">
    <source>
        <dbReference type="SAM" id="MobiDB-lite"/>
    </source>
</evidence>
<geneLocation type="plasmid" evidence="3">
    <name>pRp12D01</name>
</geneLocation>
<proteinExistence type="predicted"/>
<keyword evidence="3" id="KW-0614">Plasmid</keyword>
<reference evidence="3" key="1">
    <citation type="submission" date="2009-06" db="EMBL/GenBank/DDBJ databases">
        <title>Complete sequence plasmid 1 of Ralstonia pickettii 12D.</title>
        <authorList>
            <consortium name="US DOE Joint Genome Institute"/>
            <person name="Lucas S."/>
            <person name="Copeland A."/>
            <person name="Lapidus A."/>
            <person name="Glavina del Rio T."/>
            <person name="Dalin E."/>
            <person name="Tice H."/>
            <person name="Bruce D."/>
            <person name="Goodwin L."/>
            <person name="Pitluck S."/>
            <person name="Sims D."/>
            <person name="Meincke L."/>
            <person name="Brettin T."/>
            <person name="Detter J.C."/>
            <person name="Han C."/>
            <person name="Larimer F."/>
            <person name="Land M."/>
            <person name="Hauser L."/>
            <person name="Kyrpides N."/>
            <person name="Ovchinnikova G."/>
            <person name="Marsh T."/>
            <person name="Richardson P."/>
        </authorList>
    </citation>
    <scope>NUCLEOTIDE SEQUENCE [LARGE SCALE GENOMIC DNA]</scope>
    <source>
        <plasmid evidence="3">12D</plasmid>
        <plasmid evidence="3">pRp12D01</plasmid>
    </source>
</reference>
<feature type="region of interest" description="Disordered" evidence="1">
    <location>
        <begin position="24"/>
        <end position="47"/>
    </location>
</feature>
<evidence type="ECO:0000259" key="2">
    <source>
        <dbReference type="Pfam" id="PF19419"/>
    </source>
</evidence>
<evidence type="ECO:0000313" key="3">
    <source>
        <dbReference type="EMBL" id="ACS66207.1"/>
    </source>
</evidence>
<dbReference type="Pfam" id="PF19419">
    <property type="entry name" value="DUF5983"/>
    <property type="match status" value="1"/>
</dbReference>
<gene>
    <name evidence="3" type="ordered locus">Rpic12D_4973</name>
</gene>
<sequence length="171" mass="18914">MQNNQVLIPAHLVHALVAFAKAQGHDGNTPARDSTQPADVRPTSVLPPVGDAVREVEALLAASKGGFTDIAAVPCISTCHISVETNAMLEQTGDRTLWFYGQYESGYWIRVPHEDPTTAADPFWLAAPDDIRSLWSWARERSYFWLRLDADGTQVDGLPVYNWEFTTDVDG</sequence>
<dbReference type="AlphaFoldDB" id="C6BPT3"/>
<dbReference type="KEGG" id="rpf:Rpic12D_4973"/>
<organism evidence="3">
    <name type="scientific">Ralstonia pickettii (strain 12D)</name>
    <dbReference type="NCBI Taxonomy" id="428406"/>
    <lineage>
        <taxon>Bacteria</taxon>
        <taxon>Pseudomonadati</taxon>
        <taxon>Pseudomonadota</taxon>
        <taxon>Betaproteobacteria</taxon>
        <taxon>Burkholderiales</taxon>
        <taxon>Burkholderiaceae</taxon>
        <taxon>Ralstonia</taxon>
    </lineage>
</organism>
<accession>C6BPT3</accession>